<feature type="region of interest" description="Disordered" evidence="1">
    <location>
        <begin position="302"/>
        <end position="341"/>
    </location>
</feature>
<dbReference type="AlphaFoldDB" id="A0A401GK10"/>
<sequence length="370" mass="37704">MSPVARSLLLTVALATSSVVAQYASSPLAFKSFTYTDLPEQAQPTAGIRGPQAGYNICNSTTQNQESMCQTAILNSIDDFCIWAPPQPNSTIADTEGIEVAYCTKNGRGTRLIPQGTLWGVSVLNTPQYVMILALLNQANVNMQASDYGGELDPHGADGNGNPIGGLVFSTHSFAGASDNTTLGQLTEWTSFIGGNQVCFKGCNPADVGGWNTGLCNNIYDEIGIAYNCPGTVTNGTFMVCDADPMSPVGIYTSNGVTMTYSQPASGVITSMPYTPTVPATSNCVTYKSTDLYTDLASVTASSQSTTSGGSATSTPTSHSGSSGSSSASRSGSSGAAAATGASGTNGASAMHVSLVATLAGVVAAVAFLS</sequence>
<reference evidence="3 4" key="1">
    <citation type="journal article" date="2018" name="Sci. Rep.">
        <title>Genome sequence of the cauliflower mushroom Sparassis crispa (Hanabiratake) and its association with beneficial usage.</title>
        <authorList>
            <person name="Kiyama R."/>
            <person name="Furutani Y."/>
            <person name="Kawaguchi K."/>
            <person name="Nakanishi T."/>
        </authorList>
    </citation>
    <scope>NUCLEOTIDE SEQUENCE [LARGE SCALE GENOMIC DNA]</scope>
</reference>
<organism evidence="3 4">
    <name type="scientific">Sparassis crispa</name>
    <dbReference type="NCBI Taxonomy" id="139825"/>
    <lineage>
        <taxon>Eukaryota</taxon>
        <taxon>Fungi</taxon>
        <taxon>Dikarya</taxon>
        <taxon>Basidiomycota</taxon>
        <taxon>Agaricomycotina</taxon>
        <taxon>Agaricomycetes</taxon>
        <taxon>Polyporales</taxon>
        <taxon>Sparassidaceae</taxon>
        <taxon>Sparassis</taxon>
    </lineage>
</organism>
<dbReference type="Proteomes" id="UP000287166">
    <property type="component" value="Unassembled WGS sequence"/>
</dbReference>
<evidence type="ECO:0008006" key="5">
    <source>
        <dbReference type="Google" id="ProtNLM"/>
    </source>
</evidence>
<dbReference type="STRING" id="139825.A0A401GK10"/>
<dbReference type="RefSeq" id="XP_027613420.1">
    <property type="nucleotide sequence ID" value="XM_027757619.1"/>
</dbReference>
<comment type="caution">
    <text evidence="3">The sequence shown here is derived from an EMBL/GenBank/DDBJ whole genome shotgun (WGS) entry which is preliminary data.</text>
</comment>
<evidence type="ECO:0000256" key="1">
    <source>
        <dbReference type="SAM" id="MobiDB-lite"/>
    </source>
</evidence>
<keyword evidence="4" id="KW-1185">Reference proteome</keyword>
<evidence type="ECO:0000256" key="2">
    <source>
        <dbReference type="SAM" id="SignalP"/>
    </source>
</evidence>
<feature type="signal peptide" evidence="2">
    <location>
        <begin position="1"/>
        <end position="21"/>
    </location>
</feature>
<evidence type="ECO:0000313" key="3">
    <source>
        <dbReference type="EMBL" id="GBE82507.1"/>
    </source>
</evidence>
<dbReference type="InParanoid" id="A0A401GK10"/>
<keyword evidence="2" id="KW-0732">Signal</keyword>
<dbReference type="EMBL" id="BFAD01000004">
    <property type="protein sequence ID" value="GBE82507.1"/>
    <property type="molecule type" value="Genomic_DNA"/>
</dbReference>
<proteinExistence type="predicted"/>
<evidence type="ECO:0000313" key="4">
    <source>
        <dbReference type="Proteomes" id="UP000287166"/>
    </source>
</evidence>
<gene>
    <name evidence="3" type="ORF">SCP_0408910</name>
</gene>
<feature type="chain" id="PRO_5019414983" description="Macrofage activating glycoprotein" evidence="2">
    <location>
        <begin position="22"/>
        <end position="370"/>
    </location>
</feature>
<accession>A0A401GK10</accession>
<dbReference type="OrthoDB" id="2564904at2759"/>
<protein>
    <recommendedName>
        <fullName evidence="5">Macrofage activating glycoprotein</fullName>
    </recommendedName>
</protein>
<name>A0A401GK10_9APHY</name>
<dbReference type="GeneID" id="38779424"/>